<feature type="coiled-coil region" evidence="1">
    <location>
        <begin position="85"/>
        <end position="112"/>
    </location>
</feature>
<dbReference type="EMBL" id="CP027303">
    <property type="protein sequence ID" value="AWO73554.1"/>
    <property type="molecule type" value="Genomic_DNA"/>
</dbReference>
<evidence type="ECO:0000256" key="1">
    <source>
        <dbReference type="SAM" id="Coils"/>
    </source>
</evidence>
<feature type="compositionally biased region" description="Low complexity" evidence="2">
    <location>
        <begin position="219"/>
        <end position="228"/>
    </location>
</feature>
<accession>A0A2Z3N6G7</accession>
<feature type="signal peptide" evidence="3">
    <location>
        <begin position="1"/>
        <end position="19"/>
    </location>
</feature>
<dbReference type="Proteomes" id="UP000246996">
    <property type="component" value="Chromosome"/>
</dbReference>
<dbReference type="Pfam" id="PF18915">
    <property type="entry name" value="DUF5667"/>
    <property type="match status" value="1"/>
</dbReference>
<name>A0A2Z3N6G7_GEOTH</name>
<keyword evidence="1" id="KW-0175">Coiled coil</keyword>
<feature type="compositionally biased region" description="Low complexity" evidence="2">
    <location>
        <begin position="308"/>
        <end position="320"/>
    </location>
</feature>
<dbReference type="InterPro" id="IPR043725">
    <property type="entry name" value="DUF5667"/>
</dbReference>
<organism evidence="5 6">
    <name type="scientific">Geobacillus thermoleovorans</name>
    <name type="common">Bacillus thermoleovorans</name>
    <dbReference type="NCBI Taxonomy" id="33941"/>
    <lineage>
        <taxon>Bacteria</taxon>
        <taxon>Bacillati</taxon>
        <taxon>Bacillota</taxon>
        <taxon>Bacilli</taxon>
        <taxon>Bacillales</taxon>
        <taxon>Anoxybacillaceae</taxon>
        <taxon>Geobacillus</taxon>
        <taxon>Geobacillus thermoleovorans group</taxon>
    </lineage>
</organism>
<feature type="compositionally biased region" description="Basic and acidic residues" evidence="2">
    <location>
        <begin position="336"/>
        <end position="355"/>
    </location>
</feature>
<keyword evidence="3" id="KW-0732">Signal</keyword>
<reference evidence="6" key="1">
    <citation type="submission" date="2018-02" db="EMBL/GenBank/DDBJ databases">
        <title>The complete genome of bacterial strain SGAirxxxx.</title>
        <authorList>
            <person name="Schuster S.C."/>
        </authorList>
    </citation>
    <scope>NUCLEOTIDE SEQUENCE [LARGE SCALE GENOMIC DNA]</scope>
    <source>
        <strain evidence="6">SGAir0734</strain>
    </source>
</reference>
<proteinExistence type="predicted"/>
<evidence type="ECO:0000256" key="3">
    <source>
        <dbReference type="SAM" id="SignalP"/>
    </source>
</evidence>
<evidence type="ECO:0000313" key="6">
    <source>
        <dbReference type="Proteomes" id="UP000246996"/>
    </source>
</evidence>
<feature type="chain" id="PRO_5043590538" description="DUF5667 domain-containing protein" evidence="3">
    <location>
        <begin position="20"/>
        <end position="355"/>
    </location>
</feature>
<sequence>MVMNKRFSLPRILSTSALAAAVALTPYSPAVSASTGIEGKTDGNTATEADAGVNHDVPVLLPGDFFYFVKTMMEKIELALTFDDAEKAKRLAEFAEERLAEAKALLERGDVEQAKEVLANALKQQDQAWNVYEKTKQADEPSGETAKPDAEALRQQLEEKFSQNITALQAALERVKNPRAKEVLARNIEKAKQKLENKIEKRLAKQAEQSSQVEEIGDEQTAPTAPAGETEEAKNESAPTAPESIETEKPAAAPVEDDTAVRLDEQTNTAAKADTKSSLTRAIKAEAKGSVRQGVAASAKANGREHQAAAAGKQQAAFRASVSVSQPPKQTAKPQVKNDHSPAHRKQDKEEKNKK</sequence>
<evidence type="ECO:0000256" key="2">
    <source>
        <dbReference type="SAM" id="MobiDB-lite"/>
    </source>
</evidence>
<feature type="region of interest" description="Disordered" evidence="2">
    <location>
        <begin position="202"/>
        <end position="355"/>
    </location>
</feature>
<feature type="compositionally biased region" description="Polar residues" evidence="2">
    <location>
        <begin position="266"/>
        <end position="280"/>
    </location>
</feature>
<evidence type="ECO:0000259" key="4">
    <source>
        <dbReference type="Pfam" id="PF18915"/>
    </source>
</evidence>
<evidence type="ECO:0000313" key="5">
    <source>
        <dbReference type="EMBL" id="AWO73554.1"/>
    </source>
</evidence>
<protein>
    <recommendedName>
        <fullName evidence="4">DUF5667 domain-containing protein</fullName>
    </recommendedName>
</protein>
<feature type="domain" description="DUF5667" evidence="4">
    <location>
        <begin position="60"/>
        <end position="175"/>
    </location>
</feature>
<feature type="compositionally biased region" description="Polar residues" evidence="2">
    <location>
        <begin position="322"/>
        <end position="333"/>
    </location>
</feature>
<gene>
    <name evidence="5" type="ORF">C1N76_02495</name>
</gene>
<dbReference type="AlphaFoldDB" id="A0A2Z3N6G7"/>